<reference evidence="1 2" key="1">
    <citation type="submission" date="2018-04" db="EMBL/GenBank/DDBJ databases">
        <title>Altererythrobacter sp. HME9302 genome sequencing and assembly.</title>
        <authorList>
            <person name="Kang H."/>
            <person name="Kim H."/>
            <person name="Joh K."/>
        </authorList>
    </citation>
    <scope>NUCLEOTIDE SEQUENCE [LARGE SCALE GENOMIC DNA]</scope>
    <source>
        <strain evidence="1 2">HME9302</strain>
    </source>
</reference>
<accession>A0A369Q6E1</accession>
<gene>
    <name evidence="1" type="ORF">HME9302_01648</name>
</gene>
<dbReference type="RefSeq" id="WP_115366605.1">
    <property type="nucleotide sequence ID" value="NZ_QBKA01000002.1"/>
</dbReference>
<dbReference type="AlphaFoldDB" id="A0A369Q6E1"/>
<sequence length="299" mass="32959">MPRLIKDHSTDVCSLAECSNAIASAGFHPADEDSLLGAASWLRRLGNNRDFLGDMLVEELSGRHRDGGDRSAYGAQAIILAVPGDGLFLRANIWPAVTDRAFKASSASSFVYGMPHDHNFDFLTVGYFGPGYGSDYYEYDYESVAGVVGEDAGLRFIERSNLTPGKLMHYRAHLDVHSQLPPESLSISLNVMTSRRDQRWFDQYGFDLDTGHISAVLSNGSTETFLRCAVGMGHDGARDLAEHFGKCHPSDRLRLAAVEAQAMVTQDRTSEDTIWRRAERSGNRLLAAEASRRRQVLAA</sequence>
<proteinExistence type="predicted"/>
<dbReference type="OrthoDB" id="8778913at2"/>
<dbReference type="EMBL" id="QBKA01000002">
    <property type="protein sequence ID" value="RDC60441.1"/>
    <property type="molecule type" value="Genomic_DNA"/>
</dbReference>
<organism evidence="1 2">
    <name type="scientific">Alteripontixanthobacter maritimus</name>
    <dbReference type="NCBI Taxonomy" id="2161824"/>
    <lineage>
        <taxon>Bacteria</taxon>
        <taxon>Pseudomonadati</taxon>
        <taxon>Pseudomonadota</taxon>
        <taxon>Alphaproteobacteria</taxon>
        <taxon>Sphingomonadales</taxon>
        <taxon>Erythrobacteraceae</taxon>
        <taxon>Alteripontixanthobacter</taxon>
    </lineage>
</organism>
<keyword evidence="2" id="KW-1185">Reference proteome</keyword>
<protein>
    <submittedName>
        <fullName evidence="1">Uncharacterized protein</fullName>
    </submittedName>
</protein>
<dbReference type="Proteomes" id="UP000253727">
    <property type="component" value="Unassembled WGS sequence"/>
</dbReference>
<name>A0A369Q6E1_9SPHN</name>
<evidence type="ECO:0000313" key="1">
    <source>
        <dbReference type="EMBL" id="RDC60441.1"/>
    </source>
</evidence>
<comment type="caution">
    <text evidence="1">The sequence shown here is derived from an EMBL/GenBank/DDBJ whole genome shotgun (WGS) entry which is preliminary data.</text>
</comment>
<evidence type="ECO:0000313" key="2">
    <source>
        <dbReference type="Proteomes" id="UP000253727"/>
    </source>
</evidence>